<dbReference type="InterPro" id="IPR008995">
    <property type="entry name" value="Mo/tungstate-bd_C_term_dom"/>
</dbReference>
<comment type="caution">
    <text evidence="6">The sequence shown here is derived from an EMBL/GenBank/DDBJ whole genome shotgun (WGS) entry which is preliminary data.</text>
</comment>
<evidence type="ECO:0000313" key="7">
    <source>
        <dbReference type="Proteomes" id="UP001276564"/>
    </source>
</evidence>
<dbReference type="PROSITE" id="PS00211">
    <property type="entry name" value="ABC_TRANSPORTER_1"/>
    <property type="match status" value="1"/>
</dbReference>
<dbReference type="PANTHER" id="PTHR42781:SF4">
    <property type="entry name" value="SPERMIDINE_PUTRESCINE IMPORT ATP-BINDING PROTEIN POTA"/>
    <property type="match status" value="1"/>
</dbReference>
<dbReference type="GO" id="GO:0005524">
    <property type="term" value="F:ATP binding"/>
    <property type="evidence" value="ECO:0007669"/>
    <property type="project" value="UniProtKB-KW"/>
</dbReference>
<evidence type="ECO:0000259" key="5">
    <source>
        <dbReference type="PROSITE" id="PS50893"/>
    </source>
</evidence>
<evidence type="ECO:0000256" key="4">
    <source>
        <dbReference type="ARBA" id="ARBA00022840"/>
    </source>
</evidence>
<dbReference type="InterPro" id="IPR003439">
    <property type="entry name" value="ABC_transporter-like_ATP-bd"/>
</dbReference>
<dbReference type="InterPro" id="IPR017871">
    <property type="entry name" value="ABC_transporter-like_CS"/>
</dbReference>
<proteinExistence type="inferred from homology"/>
<evidence type="ECO:0000256" key="1">
    <source>
        <dbReference type="ARBA" id="ARBA00005417"/>
    </source>
</evidence>
<comment type="similarity">
    <text evidence="1">Belongs to the ABC transporter superfamily.</text>
</comment>
<dbReference type="InterPro" id="IPR013611">
    <property type="entry name" value="Transp-assoc_OB_typ2"/>
</dbReference>
<name>A0ABU5APB0_9HYPH</name>
<reference evidence="6 7" key="1">
    <citation type="submission" date="2023-08" db="EMBL/GenBank/DDBJ databases">
        <title>Implementing the SeqCode for naming new Mesorhizobium species isolated from Vachellia karroo root nodules.</title>
        <authorList>
            <person name="Van Lill M."/>
        </authorList>
    </citation>
    <scope>NUCLEOTIDE SEQUENCE [LARGE SCALE GENOMIC DNA]</scope>
    <source>
        <strain evidence="6 7">VK4B</strain>
    </source>
</reference>
<dbReference type="Proteomes" id="UP001276564">
    <property type="component" value="Unassembled WGS sequence"/>
</dbReference>
<dbReference type="InterPro" id="IPR003593">
    <property type="entry name" value="AAA+_ATPase"/>
</dbReference>
<dbReference type="Pfam" id="PF00005">
    <property type="entry name" value="ABC_tran"/>
    <property type="match status" value="1"/>
</dbReference>
<evidence type="ECO:0000313" key="6">
    <source>
        <dbReference type="EMBL" id="MDX8539142.1"/>
    </source>
</evidence>
<dbReference type="Gene3D" id="3.40.50.300">
    <property type="entry name" value="P-loop containing nucleotide triphosphate hydrolases"/>
    <property type="match status" value="1"/>
</dbReference>
<organism evidence="6 7">
    <name type="scientific">Mesorhizobium abyssinicae</name>
    <dbReference type="NCBI Taxonomy" id="1209958"/>
    <lineage>
        <taxon>Bacteria</taxon>
        <taxon>Pseudomonadati</taxon>
        <taxon>Pseudomonadota</taxon>
        <taxon>Alphaproteobacteria</taxon>
        <taxon>Hyphomicrobiales</taxon>
        <taxon>Phyllobacteriaceae</taxon>
        <taxon>Mesorhizobium</taxon>
    </lineage>
</organism>
<dbReference type="SUPFAM" id="SSF52540">
    <property type="entry name" value="P-loop containing nucleoside triphosphate hydrolases"/>
    <property type="match status" value="1"/>
</dbReference>
<dbReference type="PANTHER" id="PTHR42781">
    <property type="entry name" value="SPERMIDINE/PUTRESCINE IMPORT ATP-BINDING PROTEIN POTA"/>
    <property type="match status" value="1"/>
</dbReference>
<dbReference type="Gene3D" id="2.40.50.100">
    <property type="match status" value="1"/>
</dbReference>
<keyword evidence="2" id="KW-0813">Transport</keyword>
<dbReference type="InterPro" id="IPR050093">
    <property type="entry name" value="ABC_SmlMolc_Importer"/>
</dbReference>
<dbReference type="SUPFAM" id="SSF50331">
    <property type="entry name" value="MOP-like"/>
    <property type="match status" value="1"/>
</dbReference>
<evidence type="ECO:0000256" key="3">
    <source>
        <dbReference type="ARBA" id="ARBA00022741"/>
    </source>
</evidence>
<dbReference type="RefSeq" id="WP_320320797.1">
    <property type="nucleotide sequence ID" value="NZ_JAVIIP010000007.1"/>
</dbReference>
<dbReference type="PROSITE" id="PS50893">
    <property type="entry name" value="ABC_TRANSPORTER_2"/>
    <property type="match status" value="1"/>
</dbReference>
<accession>A0ABU5APB0</accession>
<dbReference type="EMBL" id="JAVIIP010000007">
    <property type="protein sequence ID" value="MDX8539142.1"/>
    <property type="molecule type" value="Genomic_DNA"/>
</dbReference>
<protein>
    <submittedName>
        <fullName evidence="6">ABC transporter ATP-binding protein</fullName>
    </submittedName>
</protein>
<keyword evidence="4 6" id="KW-0067">ATP-binding</keyword>
<evidence type="ECO:0000256" key="2">
    <source>
        <dbReference type="ARBA" id="ARBA00022448"/>
    </source>
</evidence>
<keyword evidence="3" id="KW-0547">Nucleotide-binding</keyword>
<dbReference type="Pfam" id="PF08402">
    <property type="entry name" value="TOBE_2"/>
    <property type="match status" value="1"/>
</dbReference>
<dbReference type="InterPro" id="IPR027417">
    <property type="entry name" value="P-loop_NTPase"/>
</dbReference>
<dbReference type="SMART" id="SM00382">
    <property type="entry name" value="AAA"/>
    <property type="match status" value="1"/>
</dbReference>
<feature type="domain" description="ABC transporter" evidence="5">
    <location>
        <begin position="26"/>
        <end position="257"/>
    </location>
</feature>
<keyword evidence="7" id="KW-1185">Reference proteome</keyword>
<gene>
    <name evidence="6" type="ORF">RFM23_16110</name>
</gene>
<sequence>MAPDATEQLQEKRDTVFRPELRDALVRLQKVSKVFPGGVVGLDAVDLDIAPGEFLTLLGPSGCGKTTSLRVIAGFESPTSGNVLLEGRDITGLRPFDRPVNTVFQDYALFPHMDVAENVGFGLSLRKLSGAEQAKRVGAALDMVGLADKLGARVLELSGGQRQRVALARAIVCEPRVLLLDEPLSALDAHLREQMQVELKRLQSRLGTTFVMVTHDQTEALSISDRIVVMNKGRIEQIAPPATLYDRPATKFVASFIGTMNLLPSRFVSRDGERLRFAAGELPLEAVSDTGETPAAGDTRTIGVRPEDLLAATEAADGTAPARVSGVVFHGRTLRLHAELGQGMRVVIDAPRRADGFQFSVGDVAHISLRRGASCPMLSN</sequence>